<feature type="signal peptide" evidence="1">
    <location>
        <begin position="1"/>
        <end position="16"/>
    </location>
</feature>
<sequence length="74" mass="8442">MRWRVIRLCLCHLCSGSVCMWFCLLLVADLPVEESCAYPCFSCNGSIWRSVRCSDMDLFSPARLQGFRDVALCT</sequence>
<dbReference type="Proteomes" id="UP001295469">
    <property type="component" value="Chromosome A06"/>
</dbReference>
<feature type="chain" id="PRO_5032395101" evidence="1">
    <location>
        <begin position="17"/>
        <end position="74"/>
    </location>
</feature>
<evidence type="ECO:0000256" key="1">
    <source>
        <dbReference type="SAM" id="SignalP"/>
    </source>
</evidence>
<name>A0A816SPW5_BRANA</name>
<protein>
    <submittedName>
        <fullName evidence="2">(rape) hypothetical protein</fullName>
    </submittedName>
</protein>
<reference evidence="2" key="1">
    <citation type="submission" date="2021-01" db="EMBL/GenBank/DDBJ databases">
        <authorList>
            <consortium name="Genoscope - CEA"/>
            <person name="William W."/>
        </authorList>
    </citation>
    <scope>NUCLEOTIDE SEQUENCE</scope>
</reference>
<organism evidence="2">
    <name type="scientific">Brassica napus</name>
    <name type="common">Rape</name>
    <dbReference type="NCBI Taxonomy" id="3708"/>
    <lineage>
        <taxon>Eukaryota</taxon>
        <taxon>Viridiplantae</taxon>
        <taxon>Streptophyta</taxon>
        <taxon>Embryophyta</taxon>
        <taxon>Tracheophyta</taxon>
        <taxon>Spermatophyta</taxon>
        <taxon>Magnoliopsida</taxon>
        <taxon>eudicotyledons</taxon>
        <taxon>Gunneridae</taxon>
        <taxon>Pentapetalae</taxon>
        <taxon>rosids</taxon>
        <taxon>malvids</taxon>
        <taxon>Brassicales</taxon>
        <taxon>Brassicaceae</taxon>
        <taxon>Brassiceae</taxon>
        <taxon>Brassica</taxon>
    </lineage>
</organism>
<keyword evidence="1" id="KW-0732">Signal</keyword>
<dbReference type="AlphaFoldDB" id="A0A816SPW5"/>
<evidence type="ECO:0000313" key="2">
    <source>
        <dbReference type="EMBL" id="CAF2088189.1"/>
    </source>
</evidence>
<dbReference type="EMBL" id="HG994360">
    <property type="protein sequence ID" value="CAF2088189.1"/>
    <property type="molecule type" value="Genomic_DNA"/>
</dbReference>
<gene>
    <name evidence="2" type="ORF">DARMORV10_A06P32220.1</name>
</gene>
<proteinExistence type="predicted"/>
<accession>A0A816SPW5</accession>